<dbReference type="RefSeq" id="WP_192028055.1">
    <property type="nucleotide sequence ID" value="NZ_JACYTR010000004.1"/>
</dbReference>
<dbReference type="AlphaFoldDB" id="A0AAW3ZI90"/>
<dbReference type="Proteomes" id="UP000613768">
    <property type="component" value="Unassembled WGS sequence"/>
</dbReference>
<dbReference type="Gene3D" id="1.40.20.10">
    <property type="entry name" value="CHAD domain"/>
    <property type="match status" value="1"/>
</dbReference>
<gene>
    <name evidence="3" type="ORF">IFO71_03015</name>
</gene>
<protein>
    <submittedName>
        <fullName evidence="3">CHAD domain-containing protein</fullName>
    </submittedName>
</protein>
<feature type="region of interest" description="Disordered" evidence="1">
    <location>
        <begin position="1"/>
        <end position="33"/>
    </location>
</feature>
<dbReference type="SMART" id="SM00880">
    <property type="entry name" value="CHAD"/>
    <property type="match status" value="1"/>
</dbReference>
<feature type="domain" description="CHAD" evidence="2">
    <location>
        <begin position="9"/>
        <end position="262"/>
    </location>
</feature>
<accession>A0AAW3ZI90</accession>
<comment type="caution">
    <text evidence="3">The sequence shown here is derived from an EMBL/GenBank/DDBJ whole genome shotgun (WGS) entry which is preliminary data.</text>
</comment>
<dbReference type="InterPro" id="IPR038186">
    <property type="entry name" value="CHAD_dom_sf"/>
</dbReference>
<dbReference type="Pfam" id="PF05235">
    <property type="entry name" value="CHAD"/>
    <property type="match status" value="1"/>
</dbReference>
<dbReference type="InterPro" id="IPR007899">
    <property type="entry name" value="CHAD_dom"/>
</dbReference>
<evidence type="ECO:0000256" key="1">
    <source>
        <dbReference type="SAM" id="MobiDB-lite"/>
    </source>
</evidence>
<dbReference type="EMBL" id="JACYTR010000004">
    <property type="protein sequence ID" value="MBD8524702.1"/>
    <property type="molecule type" value="Genomic_DNA"/>
</dbReference>
<proteinExistence type="predicted"/>
<name>A0AAW3ZI90_9GAMM</name>
<organism evidence="3 4">
    <name type="scientific">Pseudomarimonas arenosa</name>
    <dbReference type="NCBI Taxonomy" id="2774145"/>
    <lineage>
        <taxon>Bacteria</taxon>
        <taxon>Pseudomonadati</taxon>
        <taxon>Pseudomonadota</taxon>
        <taxon>Gammaproteobacteria</taxon>
        <taxon>Lysobacterales</taxon>
        <taxon>Lysobacteraceae</taxon>
        <taxon>Pseudomarimonas</taxon>
    </lineage>
</organism>
<feature type="compositionally biased region" description="Basic residues" evidence="1">
    <location>
        <begin position="23"/>
        <end position="33"/>
    </location>
</feature>
<keyword evidence="4" id="KW-1185">Reference proteome</keyword>
<evidence type="ECO:0000313" key="3">
    <source>
        <dbReference type="EMBL" id="MBD8524702.1"/>
    </source>
</evidence>
<evidence type="ECO:0000313" key="4">
    <source>
        <dbReference type="Proteomes" id="UP000613768"/>
    </source>
</evidence>
<sequence>MQKRVEKSMQRECAQSERELAKAGRRGKGRDKAVHQLRKSLQRLRAMLHLLCDVDPIHLPKLERDIKRFRRRFSRLRDAAVRLDLARELAGRSPDDCELLTQVCEGLQARLDEVWLGFSDPFWHRAQADLARLHGRLHRVSLATLRAEDLQASLERARKKARKAIVGALGLDRRVLRHRMRCKVRRYAAMRRLRQEWLGGRDALASVLVDLGKRLGREGDLWLSAEAVHTLDEPATVAELRRTLRSARRERVREHDGELAAWLRRCFARKERAQPALA</sequence>
<evidence type="ECO:0000259" key="2">
    <source>
        <dbReference type="SMART" id="SM00880"/>
    </source>
</evidence>
<reference evidence="3 4" key="1">
    <citation type="submission" date="2020-09" db="EMBL/GenBank/DDBJ databases">
        <title>Pseudoxanthomonas sp. CAU 1598 isolated from sand of Yaerae Beach.</title>
        <authorList>
            <person name="Kim W."/>
        </authorList>
    </citation>
    <scope>NUCLEOTIDE SEQUENCE [LARGE SCALE GENOMIC DNA]</scope>
    <source>
        <strain evidence="3 4">CAU 1598</strain>
    </source>
</reference>
<feature type="compositionally biased region" description="Basic and acidic residues" evidence="1">
    <location>
        <begin position="1"/>
        <end position="22"/>
    </location>
</feature>